<evidence type="ECO:0000256" key="1">
    <source>
        <dbReference type="ARBA" id="ARBA00009716"/>
    </source>
</evidence>
<name>A0ABN7GBC0_9GAMM</name>
<dbReference type="CDD" id="cd02808">
    <property type="entry name" value="GltS_FMN"/>
    <property type="match status" value="1"/>
</dbReference>
<feature type="domain" description="Glutamate synthase" evidence="2">
    <location>
        <begin position="6"/>
        <end position="146"/>
    </location>
</feature>
<evidence type="ECO:0000259" key="2">
    <source>
        <dbReference type="Pfam" id="PF01645"/>
    </source>
</evidence>
<proteinExistence type="inferred from homology"/>
<protein>
    <submittedName>
        <fullName evidence="3">Ferredoxin-dependent glutamate synthase (EC)</fullName>
        <ecNumber evidence="3">1.4.7.1</ecNumber>
    </submittedName>
</protein>
<evidence type="ECO:0000313" key="4">
    <source>
        <dbReference type="Proteomes" id="UP000626656"/>
    </source>
</evidence>
<accession>A0ABN7GBC0</accession>
<organism evidence="3 4">
    <name type="scientific">Bathymodiolus thermophilus thioautotrophic gill symbiont</name>
    <dbReference type="NCBI Taxonomy" id="2360"/>
    <lineage>
        <taxon>Bacteria</taxon>
        <taxon>Pseudomonadati</taxon>
        <taxon>Pseudomonadota</taxon>
        <taxon>Gammaproteobacteria</taxon>
        <taxon>sulfur-oxidizing symbionts</taxon>
    </lineage>
</organism>
<dbReference type="SUPFAM" id="SSF51395">
    <property type="entry name" value="FMN-linked oxidoreductases"/>
    <property type="match status" value="1"/>
</dbReference>
<keyword evidence="4" id="KW-1185">Reference proteome</keyword>
<dbReference type="Gene3D" id="3.20.20.70">
    <property type="entry name" value="Aldolase class I"/>
    <property type="match status" value="1"/>
</dbReference>
<comment type="similarity">
    <text evidence="1">Belongs to the glutamate synthase family.</text>
</comment>
<dbReference type="InterPro" id="IPR002932">
    <property type="entry name" value="Glu_synthdom"/>
</dbReference>
<dbReference type="PANTHER" id="PTHR43819">
    <property type="entry name" value="ARCHAEAL-TYPE GLUTAMATE SYNTHASE [NADPH]"/>
    <property type="match status" value="1"/>
</dbReference>
<dbReference type="PANTHER" id="PTHR43819:SF1">
    <property type="entry name" value="ARCHAEAL-TYPE GLUTAMATE SYNTHASE [NADPH]"/>
    <property type="match status" value="1"/>
</dbReference>
<dbReference type="InterPro" id="IPR013785">
    <property type="entry name" value="Aldolase_TIM"/>
</dbReference>
<gene>
    <name evidence="3" type="ORF">AZO1586I_1402</name>
</gene>
<dbReference type="EC" id="1.4.7.1" evidence="3"/>
<sequence>MAEACAPDFITLDSGDGGTGAAPMSLLDNVGLPIKETLPLLVDKLIQYNLKERVKVITSGKLITPSEVTWALCAGADFITSARGFMFSIGCIQALKCNKNTCPTGITTHNKRLQKGLDPKNKAIKVANYVHNMNHAVEVIAHSCGVSEPRELNRNHVRIVQNNARSIPMSELYPSQHLGG</sequence>
<reference evidence="3 4" key="1">
    <citation type="submission" date="2020-05" db="EMBL/GenBank/DDBJ databases">
        <authorList>
            <person name="Petersen J."/>
            <person name="Sayavedra L."/>
        </authorList>
    </citation>
    <scope>NUCLEOTIDE SEQUENCE [LARGE SCALE GENOMIC DNA]</scope>
    <source>
        <strain evidence="3">B azoricus SOX ET2 1586I</strain>
    </source>
</reference>
<dbReference type="EMBL" id="CAHJWF010000290">
    <property type="protein sequence ID" value="CAB5505130.1"/>
    <property type="molecule type" value="Genomic_DNA"/>
</dbReference>
<keyword evidence="3" id="KW-0560">Oxidoreductase</keyword>
<dbReference type="Proteomes" id="UP000626656">
    <property type="component" value="Unassembled WGS sequence"/>
</dbReference>
<dbReference type="Pfam" id="PF01645">
    <property type="entry name" value="Glu_synthase"/>
    <property type="match status" value="1"/>
</dbReference>
<dbReference type="GO" id="GO:0016041">
    <property type="term" value="F:glutamate synthase (ferredoxin) activity"/>
    <property type="evidence" value="ECO:0007669"/>
    <property type="project" value="UniProtKB-EC"/>
</dbReference>
<comment type="caution">
    <text evidence="3">The sequence shown here is derived from an EMBL/GenBank/DDBJ whole genome shotgun (WGS) entry which is preliminary data.</text>
</comment>
<evidence type="ECO:0000313" key="3">
    <source>
        <dbReference type="EMBL" id="CAB5505130.1"/>
    </source>
</evidence>